<proteinExistence type="predicted"/>
<dbReference type="STRING" id="134849.SAMN05443668_119119"/>
<keyword evidence="2" id="KW-0489">Methyltransferase</keyword>
<dbReference type="CDD" id="cd02440">
    <property type="entry name" value="AdoMet_MTases"/>
    <property type="match status" value="1"/>
</dbReference>
<sequence length="262" mass="27423">MSETYALSAEAAEFYESTFVPALFAAWAQRLVDAAAITSGQSVLDVACGTGVVARFAAGRVGPSGSVVGVDLNDAMLDVARRLRPDLDWRLGDACALPFDDGAFDVVLSQAGLMFFGDRTVALREMARVAGPDGRVVVQVPGRLSASPGYSALADVVARHAETSVVDLLGAYFAVGAPELLTELFRAAGLRIDRFDSWIGATRVGSLDTFLAAELLPIADRVDAAVRDRIVAECRAALAPFVGPDGSVTAPIEVHLIVGGRS</sequence>
<dbReference type="Pfam" id="PF08241">
    <property type="entry name" value="Methyltransf_11"/>
    <property type="match status" value="1"/>
</dbReference>
<keyword evidence="2" id="KW-0830">Ubiquinone</keyword>
<dbReference type="GO" id="GO:0008757">
    <property type="term" value="F:S-adenosylmethionine-dependent methyltransferase activity"/>
    <property type="evidence" value="ECO:0007669"/>
    <property type="project" value="InterPro"/>
</dbReference>
<dbReference type="AlphaFoldDB" id="A0A1M7RL29"/>
<dbReference type="InterPro" id="IPR013216">
    <property type="entry name" value="Methyltransf_11"/>
</dbReference>
<dbReference type="SUPFAM" id="SSF53335">
    <property type="entry name" value="S-adenosyl-L-methionine-dependent methyltransferases"/>
    <property type="match status" value="1"/>
</dbReference>
<protein>
    <submittedName>
        <fullName evidence="2">Ubiquinone/menaquinone biosynthesis C-methylase UbiE</fullName>
    </submittedName>
</protein>
<accession>A0A1M7RL29</accession>
<dbReference type="RefSeq" id="WP_073264491.1">
    <property type="nucleotide sequence ID" value="NZ_FRCS01000019.1"/>
</dbReference>
<evidence type="ECO:0000259" key="1">
    <source>
        <dbReference type="Pfam" id="PF08241"/>
    </source>
</evidence>
<gene>
    <name evidence="2" type="ORF">SAMN05443668_119119</name>
</gene>
<name>A0A1M7RL29_9ACTN</name>
<dbReference type="InterPro" id="IPR029063">
    <property type="entry name" value="SAM-dependent_MTases_sf"/>
</dbReference>
<dbReference type="OrthoDB" id="3763870at2"/>
<reference evidence="2 3" key="1">
    <citation type="submission" date="2016-11" db="EMBL/GenBank/DDBJ databases">
        <authorList>
            <person name="Jaros S."/>
            <person name="Januszkiewicz K."/>
            <person name="Wedrychowicz H."/>
        </authorList>
    </citation>
    <scope>NUCLEOTIDE SEQUENCE [LARGE SCALE GENOMIC DNA]</scope>
    <source>
        <strain evidence="2 3">DSM 46144</strain>
    </source>
</reference>
<evidence type="ECO:0000313" key="2">
    <source>
        <dbReference type="EMBL" id="SHN47023.1"/>
    </source>
</evidence>
<keyword evidence="2" id="KW-0808">Transferase</keyword>
<keyword evidence="3" id="KW-1185">Reference proteome</keyword>
<feature type="domain" description="Methyltransferase type 11" evidence="1">
    <location>
        <begin position="44"/>
        <end position="138"/>
    </location>
</feature>
<dbReference type="Proteomes" id="UP000184440">
    <property type="component" value="Unassembled WGS sequence"/>
</dbReference>
<organism evidence="2 3">
    <name type="scientific">Cryptosporangium aurantiacum</name>
    <dbReference type="NCBI Taxonomy" id="134849"/>
    <lineage>
        <taxon>Bacteria</taxon>
        <taxon>Bacillati</taxon>
        <taxon>Actinomycetota</taxon>
        <taxon>Actinomycetes</taxon>
        <taxon>Cryptosporangiales</taxon>
        <taxon>Cryptosporangiaceae</taxon>
        <taxon>Cryptosporangium</taxon>
    </lineage>
</organism>
<dbReference type="EMBL" id="FRCS01000019">
    <property type="protein sequence ID" value="SHN47023.1"/>
    <property type="molecule type" value="Genomic_DNA"/>
</dbReference>
<dbReference type="Gene3D" id="3.40.50.150">
    <property type="entry name" value="Vaccinia Virus protein VP39"/>
    <property type="match status" value="1"/>
</dbReference>
<dbReference type="GO" id="GO:0032259">
    <property type="term" value="P:methylation"/>
    <property type="evidence" value="ECO:0007669"/>
    <property type="project" value="UniProtKB-KW"/>
</dbReference>
<dbReference type="PANTHER" id="PTHR43591">
    <property type="entry name" value="METHYLTRANSFERASE"/>
    <property type="match status" value="1"/>
</dbReference>
<evidence type="ECO:0000313" key="3">
    <source>
        <dbReference type="Proteomes" id="UP000184440"/>
    </source>
</evidence>